<feature type="non-terminal residue" evidence="8">
    <location>
        <position position="172"/>
    </location>
</feature>
<keyword evidence="6" id="KW-0472">Membrane</keyword>
<reference evidence="8 9" key="1">
    <citation type="journal article" date="2018" name="Gigascience">
        <title>Genomes of trombidid mites reveal novel predicted allergens and laterally-transferred genes associated with secondary metabolism.</title>
        <authorList>
            <person name="Dong X."/>
            <person name="Chaisiri K."/>
            <person name="Xia D."/>
            <person name="Armstrong S.D."/>
            <person name="Fang Y."/>
            <person name="Donnelly M.J."/>
            <person name="Kadowaki T."/>
            <person name="McGarry J.W."/>
            <person name="Darby A.C."/>
            <person name="Makepeace B.L."/>
        </authorList>
    </citation>
    <scope>NUCLEOTIDE SEQUENCE [LARGE SCALE GENOMIC DNA]</scope>
    <source>
        <strain evidence="8">UoL-UT</strain>
    </source>
</reference>
<dbReference type="GO" id="GO:0005524">
    <property type="term" value="F:ATP binding"/>
    <property type="evidence" value="ECO:0007669"/>
    <property type="project" value="InterPro"/>
</dbReference>
<dbReference type="InterPro" id="IPR003439">
    <property type="entry name" value="ABC_transporter-like_ATP-bd"/>
</dbReference>
<dbReference type="PANTHER" id="PTHR48041:SF91">
    <property type="entry name" value="ABC TRANSPORTER G FAMILY MEMBER 28"/>
    <property type="match status" value="1"/>
</dbReference>
<evidence type="ECO:0000256" key="4">
    <source>
        <dbReference type="ARBA" id="ARBA00022692"/>
    </source>
</evidence>
<protein>
    <submittedName>
        <fullName evidence="8">ABC transporter sub-family G-like protein 1</fullName>
    </submittedName>
</protein>
<dbReference type="Proteomes" id="UP000288716">
    <property type="component" value="Unassembled WGS sequence"/>
</dbReference>
<gene>
    <name evidence="8" type="ORF">B4U80_08619</name>
</gene>
<sequence length="172" mass="19333">MNSMENDESDFEIIWQQVKFKVRNSIFTRLGKRIQGLKGVPKKLTILHGINGNIRSGELMALMGPSGAGKTTLMESIVGKREYGKSGNVYIYGQNLRDVKVSFIAQHNYFLKYLTVRETILFATKIHSATKLMEKTLEPLYDDQGNILNIDLAGSEYCARVTDKIIADLGLN</sequence>
<dbReference type="STRING" id="299467.A0A443S2Z6"/>
<keyword evidence="4" id="KW-0812">Transmembrane</keyword>
<dbReference type="Pfam" id="PF00005">
    <property type="entry name" value="ABC_tran"/>
    <property type="match status" value="1"/>
</dbReference>
<dbReference type="SUPFAM" id="SSF52540">
    <property type="entry name" value="P-loop containing nucleoside triphosphate hydrolases"/>
    <property type="match status" value="1"/>
</dbReference>
<dbReference type="AlphaFoldDB" id="A0A443S2Z6"/>
<keyword evidence="9" id="KW-1185">Reference proteome</keyword>
<dbReference type="Gene3D" id="3.40.50.300">
    <property type="entry name" value="P-loop containing nucleotide triphosphate hydrolases"/>
    <property type="match status" value="1"/>
</dbReference>
<name>A0A443S2Z6_9ACAR</name>
<dbReference type="InterPro" id="IPR050352">
    <property type="entry name" value="ABCG_transporters"/>
</dbReference>
<organism evidence="8 9">
    <name type="scientific">Leptotrombidium deliense</name>
    <dbReference type="NCBI Taxonomy" id="299467"/>
    <lineage>
        <taxon>Eukaryota</taxon>
        <taxon>Metazoa</taxon>
        <taxon>Ecdysozoa</taxon>
        <taxon>Arthropoda</taxon>
        <taxon>Chelicerata</taxon>
        <taxon>Arachnida</taxon>
        <taxon>Acari</taxon>
        <taxon>Acariformes</taxon>
        <taxon>Trombidiformes</taxon>
        <taxon>Prostigmata</taxon>
        <taxon>Anystina</taxon>
        <taxon>Parasitengona</taxon>
        <taxon>Trombiculoidea</taxon>
        <taxon>Trombiculidae</taxon>
        <taxon>Leptotrombidium</taxon>
    </lineage>
</organism>
<feature type="domain" description="ABC transporter" evidence="7">
    <location>
        <begin position="47"/>
        <end position="133"/>
    </location>
</feature>
<proteinExistence type="inferred from homology"/>
<dbReference type="VEuPathDB" id="VectorBase:LDEU010145"/>
<evidence type="ECO:0000256" key="6">
    <source>
        <dbReference type="ARBA" id="ARBA00023136"/>
    </source>
</evidence>
<dbReference type="GO" id="GO:0016020">
    <property type="term" value="C:membrane"/>
    <property type="evidence" value="ECO:0007669"/>
    <property type="project" value="UniProtKB-SubCell"/>
</dbReference>
<dbReference type="PANTHER" id="PTHR48041">
    <property type="entry name" value="ABC TRANSPORTER G FAMILY MEMBER 28"/>
    <property type="match status" value="1"/>
</dbReference>
<dbReference type="GO" id="GO:0016887">
    <property type="term" value="F:ATP hydrolysis activity"/>
    <property type="evidence" value="ECO:0007669"/>
    <property type="project" value="InterPro"/>
</dbReference>
<comment type="subcellular location">
    <subcellularLocation>
        <location evidence="1">Membrane</location>
        <topology evidence="1">Multi-pass membrane protein</topology>
    </subcellularLocation>
</comment>
<evidence type="ECO:0000259" key="7">
    <source>
        <dbReference type="Pfam" id="PF00005"/>
    </source>
</evidence>
<evidence type="ECO:0000256" key="1">
    <source>
        <dbReference type="ARBA" id="ARBA00004141"/>
    </source>
</evidence>
<evidence type="ECO:0000256" key="2">
    <source>
        <dbReference type="ARBA" id="ARBA00005814"/>
    </source>
</evidence>
<dbReference type="GO" id="GO:0042626">
    <property type="term" value="F:ATPase-coupled transmembrane transporter activity"/>
    <property type="evidence" value="ECO:0007669"/>
    <property type="project" value="TreeGrafter"/>
</dbReference>
<evidence type="ECO:0000313" key="8">
    <source>
        <dbReference type="EMBL" id="RWS21895.1"/>
    </source>
</evidence>
<comment type="caution">
    <text evidence="8">The sequence shown here is derived from an EMBL/GenBank/DDBJ whole genome shotgun (WGS) entry which is preliminary data.</text>
</comment>
<evidence type="ECO:0000313" key="9">
    <source>
        <dbReference type="Proteomes" id="UP000288716"/>
    </source>
</evidence>
<accession>A0A443S2Z6</accession>
<keyword evidence="3" id="KW-0813">Transport</keyword>
<dbReference type="OrthoDB" id="6716308at2759"/>
<evidence type="ECO:0000256" key="5">
    <source>
        <dbReference type="ARBA" id="ARBA00022989"/>
    </source>
</evidence>
<dbReference type="InterPro" id="IPR027417">
    <property type="entry name" value="P-loop_NTPase"/>
</dbReference>
<comment type="similarity">
    <text evidence="2">Belongs to the ABC transporter superfamily. ABCG family. Eye pigment precursor importer (TC 3.A.1.204) subfamily.</text>
</comment>
<evidence type="ECO:0000256" key="3">
    <source>
        <dbReference type="ARBA" id="ARBA00022448"/>
    </source>
</evidence>
<keyword evidence="5" id="KW-1133">Transmembrane helix</keyword>
<dbReference type="EMBL" id="NCKV01010422">
    <property type="protein sequence ID" value="RWS21895.1"/>
    <property type="molecule type" value="Genomic_DNA"/>
</dbReference>